<dbReference type="PROSITE" id="PS50249">
    <property type="entry name" value="MPN"/>
    <property type="match status" value="1"/>
</dbReference>
<evidence type="ECO:0000313" key="9">
    <source>
        <dbReference type="Proteomes" id="UP000198558"/>
    </source>
</evidence>
<evidence type="ECO:0000256" key="2">
    <source>
        <dbReference type="ARBA" id="ARBA00022670"/>
    </source>
</evidence>
<dbReference type="PROSITE" id="PS01302">
    <property type="entry name" value="UPF0758"/>
    <property type="match status" value="1"/>
</dbReference>
<evidence type="ECO:0000256" key="3">
    <source>
        <dbReference type="ARBA" id="ARBA00022723"/>
    </source>
</evidence>
<dbReference type="InterPro" id="IPR037518">
    <property type="entry name" value="MPN"/>
</dbReference>
<dbReference type="Proteomes" id="UP000198558">
    <property type="component" value="Unassembled WGS sequence"/>
</dbReference>
<dbReference type="CDD" id="cd08071">
    <property type="entry name" value="MPN_DUF2466"/>
    <property type="match status" value="1"/>
</dbReference>
<dbReference type="OrthoDB" id="9804482at2"/>
<keyword evidence="5" id="KW-0862">Zinc</keyword>
<keyword evidence="3" id="KW-0479">Metal-binding</keyword>
<evidence type="ECO:0000259" key="7">
    <source>
        <dbReference type="PROSITE" id="PS50249"/>
    </source>
</evidence>
<feature type="domain" description="MPN" evidence="7">
    <location>
        <begin position="20"/>
        <end position="145"/>
    </location>
</feature>
<organism evidence="8 9">
    <name type="scientific">Thomasclavelia cocleata</name>
    <dbReference type="NCBI Taxonomy" id="69824"/>
    <lineage>
        <taxon>Bacteria</taxon>
        <taxon>Bacillati</taxon>
        <taxon>Bacillota</taxon>
        <taxon>Erysipelotrichia</taxon>
        <taxon>Erysipelotrichales</taxon>
        <taxon>Coprobacillaceae</taxon>
        <taxon>Thomasclavelia</taxon>
    </lineage>
</organism>
<keyword evidence="2" id="KW-0645">Protease</keyword>
<dbReference type="Gene3D" id="3.40.140.10">
    <property type="entry name" value="Cytidine Deaminase, domain 2"/>
    <property type="match status" value="1"/>
</dbReference>
<evidence type="ECO:0000256" key="4">
    <source>
        <dbReference type="ARBA" id="ARBA00022801"/>
    </source>
</evidence>
<dbReference type="GO" id="GO:0046872">
    <property type="term" value="F:metal ion binding"/>
    <property type="evidence" value="ECO:0007669"/>
    <property type="project" value="UniProtKB-KW"/>
</dbReference>
<dbReference type="PANTHER" id="PTHR30471:SF3">
    <property type="entry name" value="UPF0758 PROTEIN YEES-RELATED"/>
    <property type="match status" value="1"/>
</dbReference>
<reference evidence="9" key="1">
    <citation type="submission" date="2016-10" db="EMBL/GenBank/DDBJ databases">
        <authorList>
            <person name="Varghese N."/>
            <person name="Submissions S."/>
        </authorList>
    </citation>
    <scope>NUCLEOTIDE SEQUENCE [LARGE SCALE GENOMIC DNA]</scope>
    <source>
        <strain evidence="9">DSM 1551</strain>
    </source>
</reference>
<evidence type="ECO:0000256" key="1">
    <source>
        <dbReference type="ARBA" id="ARBA00010243"/>
    </source>
</evidence>
<keyword evidence="6" id="KW-0482">Metalloprotease</keyword>
<gene>
    <name evidence="8" type="ORF">SAMN04489758_101121</name>
</gene>
<protein>
    <submittedName>
        <fullName evidence="8">DNA repair protein RadC</fullName>
    </submittedName>
</protein>
<evidence type="ECO:0000256" key="5">
    <source>
        <dbReference type="ARBA" id="ARBA00022833"/>
    </source>
</evidence>
<keyword evidence="4" id="KW-0378">Hydrolase</keyword>
<accession>A0A1I0BH35</accession>
<comment type="similarity">
    <text evidence="1">Belongs to the UPF0758 family.</text>
</comment>
<dbReference type="RefSeq" id="WP_092351416.1">
    <property type="nucleotide sequence ID" value="NZ_FOIN01000001.1"/>
</dbReference>
<dbReference type="InterPro" id="IPR020891">
    <property type="entry name" value="UPF0758_CS"/>
</dbReference>
<dbReference type="AlphaFoldDB" id="A0A1I0BH35"/>
<dbReference type="EMBL" id="FOIN01000001">
    <property type="protein sequence ID" value="SET06205.1"/>
    <property type="molecule type" value="Genomic_DNA"/>
</dbReference>
<evidence type="ECO:0000256" key="6">
    <source>
        <dbReference type="ARBA" id="ARBA00023049"/>
    </source>
</evidence>
<keyword evidence="9" id="KW-1185">Reference proteome</keyword>
<dbReference type="GO" id="GO:0008237">
    <property type="term" value="F:metallopeptidase activity"/>
    <property type="evidence" value="ECO:0007669"/>
    <property type="project" value="UniProtKB-KW"/>
</dbReference>
<dbReference type="InterPro" id="IPR025657">
    <property type="entry name" value="RadC_JAB"/>
</dbReference>
<sequence length="146" mass="16847">MCYKGRLYLVKEKEFKYNEKIKNPSDIRNFLVTNTSLACEPEEVLILINLNIDNTIINYFEVSRGAIDQTIACPREIVKRIILSNASKFVLAHNHPSGNLLLSKDDIKIYKTMKQVADLMEIELLDSIVINQNKKFSSTREKIEII</sequence>
<proteinExistence type="inferred from homology"/>
<evidence type="ECO:0000313" key="8">
    <source>
        <dbReference type="EMBL" id="SET06205.1"/>
    </source>
</evidence>
<dbReference type="GO" id="GO:0006508">
    <property type="term" value="P:proteolysis"/>
    <property type="evidence" value="ECO:0007669"/>
    <property type="project" value="UniProtKB-KW"/>
</dbReference>
<dbReference type="InterPro" id="IPR001405">
    <property type="entry name" value="UPF0758"/>
</dbReference>
<dbReference type="PANTHER" id="PTHR30471">
    <property type="entry name" value="DNA REPAIR PROTEIN RADC"/>
    <property type="match status" value="1"/>
</dbReference>
<dbReference type="GeneID" id="78287165"/>
<dbReference type="Pfam" id="PF04002">
    <property type="entry name" value="RadC"/>
    <property type="match status" value="1"/>
</dbReference>
<name>A0A1I0BH35_9FIRM</name>